<dbReference type="EMBL" id="JAPQKR010000014">
    <property type="protein sequence ID" value="KAJ5198667.1"/>
    <property type="molecule type" value="Genomic_DNA"/>
</dbReference>
<accession>A0A9W9MFL1</accession>
<dbReference type="Proteomes" id="UP001150904">
    <property type="component" value="Unassembled WGS sequence"/>
</dbReference>
<organism evidence="2 3">
    <name type="scientific">Penicillium cinerascens</name>
    <dbReference type="NCBI Taxonomy" id="70096"/>
    <lineage>
        <taxon>Eukaryota</taxon>
        <taxon>Fungi</taxon>
        <taxon>Dikarya</taxon>
        <taxon>Ascomycota</taxon>
        <taxon>Pezizomycotina</taxon>
        <taxon>Eurotiomycetes</taxon>
        <taxon>Eurotiomycetidae</taxon>
        <taxon>Eurotiales</taxon>
        <taxon>Aspergillaceae</taxon>
        <taxon>Penicillium</taxon>
    </lineage>
</organism>
<name>A0A9W9MFL1_9EURO</name>
<dbReference type="AlphaFoldDB" id="A0A9W9MFL1"/>
<dbReference type="OrthoDB" id="4937900at2759"/>
<feature type="region of interest" description="Disordered" evidence="1">
    <location>
        <begin position="1"/>
        <end position="90"/>
    </location>
</feature>
<keyword evidence="3" id="KW-1185">Reference proteome</keyword>
<evidence type="ECO:0000313" key="2">
    <source>
        <dbReference type="EMBL" id="KAJ5198667.1"/>
    </source>
</evidence>
<proteinExistence type="predicted"/>
<dbReference type="GeneID" id="83182147"/>
<comment type="caution">
    <text evidence="2">The sequence shown here is derived from an EMBL/GenBank/DDBJ whole genome shotgun (WGS) entry which is preliminary data.</text>
</comment>
<protein>
    <submittedName>
        <fullName evidence="2">Uncharacterized protein</fullName>
    </submittedName>
</protein>
<evidence type="ECO:0000256" key="1">
    <source>
        <dbReference type="SAM" id="MobiDB-lite"/>
    </source>
</evidence>
<reference evidence="2" key="2">
    <citation type="journal article" date="2023" name="IMA Fungus">
        <title>Comparative genomic study of the Penicillium genus elucidates a diverse pangenome and 15 lateral gene transfer events.</title>
        <authorList>
            <person name="Petersen C."/>
            <person name="Sorensen T."/>
            <person name="Nielsen M.R."/>
            <person name="Sondergaard T.E."/>
            <person name="Sorensen J.L."/>
            <person name="Fitzpatrick D.A."/>
            <person name="Frisvad J.C."/>
            <person name="Nielsen K.L."/>
        </authorList>
    </citation>
    <scope>NUCLEOTIDE SEQUENCE</scope>
    <source>
        <strain evidence="2">IBT 15544</strain>
    </source>
</reference>
<evidence type="ECO:0000313" key="3">
    <source>
        <dbReference type="Proteomes" id="UP001150904"/>
    </source>
</evidence>
<sequence>MSNRECTYEAPNGGTSQSPPAPISSESQELEPSTASIENRLRGQRHVTKNHESNGVLLESQPYIGSHQQQSQPTQDKQDHPNSEQGLPTDLNIHHMELLIHLTIDSDIFCLSLGDDAFTNPTFLSLALKTGLK</sequence>
<gene>
    <name evidence="2" type="ORF">N7498_007784</name>
</gene>
<reference evidence="2" key="1">
    <citation type="submission" date="2022-12" db="EMBL/GenBank/DDBJ databases">
        <authorList>
            <person name="Petersen C."/>
        </authorList>
    </citation>
    <scope>NUCLEOTIDE SEQUENCE</scope>
    <source>
        <strain evidence="2">IBT 15544</strain>
    </source>
</reference>
<feature type="compositionally biased region" description="Polar residues" evidence="1">
    <location>
        <begin position="13"/>
        <end position="37"/>
    </location>
</feature>
<dbReference type="RefSeq" id="XP_058307095.1">
    <property type="nucleotide sequence ID" value="XM_058454846.1"/>
</dbReference>